<dbReference type="RefSeq" id="WP_079568484.1">
    <property type="nucleotide sequence ID" value="NZ_LT670818.1"/>
</dbReference>
<dbReference type="AlphaFoldDB" id="A0A1M5PK65"/>
<dbReference type="SUPFAM" id="SSF82866">
    <property type="entry name" value="Multidrug efflux transporter AcrB transmembrane domain"/>
    <property type="match status" value="2"/>
</dbReference>
<evidence type="ECO:0000256" key="1">
    <source>
        <dbReference type="SAM" id="Phobius"/>
    </source>
</evidence>
<dbReference type="Pfam" id="PF00873">
    <property type="entry name" value="ACR_tran"/>
    <property type="match status" value="1"/>
</dbReference>
<dbReference type="Proteomes" id="UP000190675">
    <property type="component" value="Chromosome I"/>
</dbReference>
<dbReference type="EMBL" id="LT670818">
    <property type="protein sequence ID" value="SHH02182.1"/>
    <property type="molecule type" value="Genomic_DNA"/>
</dbReference>
<keyword evidence="1" id="KW-0812">Transmembrane</keyword>
<evidence type="ECO:0000313" key="2">
    <source>
        <dbReference type="EMBL" id="SHH02182.1"/>
    </source>
</evidence>
<dbReference type="InterPro" id="IPR001036">
    <property type="entry name" value="Acrflvin-R"/>
</dbReference>
<accession>A0A1M5PK65</accession>
<dbReference type="PANTHER" id="PTHR32063">
    <property type="match status" value="1"/>
</dbReference>
<evidence type="ECO:0000313" key="3">
    <source>
        <dbReference type="Proteomes" id="UP000190675"/>
    </source>
</evidence>
<reference evidence="2 3" key="1">
    <citation type="submission" date="2016-11" db="EMBL/GenBank/DDBJ databases">
        <authorList>
            <person name="Jaros S."/>
            <person name="Januszkiewicz K."/>
            <person name="Wedrychowicz H."/>
        </authorList>
    </citation>
    <scope>NUCLEOTIDE SEQUENCE [LARGE SCALE GENOMIC DNA]</scope>
    <source>
        <strain evidence="2 3">GAS242</strain>
    </source>
</reference>
<feature type="transmembrane region" description="Helical" evidence="1">
    <location>
        <begin position="981"/>
        <end position="1005"/>
    </location>
</feature>
<name>A0A1M5PK65_9BRAD</name>
<dbReference type="Gene3D" id="3.30.70.1430">
    <property type="entry name" value="Multidrug efflux transporter AcrB pore domain"/>
    <property type="match status" value="2"/>
</dbReference>
<proteinExistence type="predicted"/>
<feature type="transmembrane region" description="Helical" evidence="1">
    <location>
        <begin position="956"/>
        <end position="975"/>
    </location>
</feature>
<dbReference type="PRINTS" id="PR00702">
    <property type="entry name" value="ACRIFLAVINRP"/>
</dbReference>
<feature type="transmembrane region" description="Helical" evidence="1">
    <location>
        <begin position="337"/>
        <end position="356"/>
    </location>
</feature>
<feature type="transmembrane region" description="Helical" evidence="1">
    <location>
        <begin position="522"/>
        <end position="542"/>
    </location>
</feature>
<dbReference type="OrthoDB" id="9798415at2"/>
<dbReference type="InterPro" id="IPR027463">
    <property type="entry name" value="AcrB_DN_DC_subdom"/>
</dbReference>
<protein>
    <submittedName>
        <fullName evidence="2">Multidrug efflux pump subunit AcrB</fullName>
    </submittedName>
</protein>
<feature type="transmembrane region" description="Helical" evidence="1">
    <location>
        <begin position="906"/>
        <end position="929"/>
    </location>
</feature>
<organism evidence="2 3">
    <name type="scientific">Bradyrhizobium erythrophlei</name>
    <dbReference type="NCBI Taxonomy" id="1437360"/>
    <lineage>
        <taxon>Bacteria</taxon>
        <taxon>Pseudomonadati</taxon>
        <taxon>Pseudomonadota</taxon>
        <taxon>Alphaproteobacteria</taxon>
        <taxon>Hyphomicrobiales</taxon>
        <taxon>Nitrobacteraceae</taxon>
        <taxon>Bradyrhizobium</taxon>
    </lineage>
</organism>
<dbReference type="PANTHER" id="PTHR32063:SF64">
    <property type="entry name" value="ACRB_ACRD_ACRF FAMILY PROTEIN"/>
    <property type="match status" value="1"/>
</dbReference>
<feature type="transmembrane region" description="Helical" evidence="1">
    <location>
        <begin position="465"/>
        <end position="492"/>
    </location>
</feature>
<dbReference type="Gene3D" id="3.30.2090.10">
    <property type="entry name" value="Multidrug efflux transporter AcrB TolC docking domain, DN and DC subdomains"/>
    <property type="match status" value="2"/>
</dbReference>
<feature type="transmembrane region" description="Helical" evidence="1">
    <location>
        <begin position="853"/>
        <end position="873"/>
    </location>
</feature>
<dbReference type="Gene3D" id="3.30.70.1320">
    <property type="entry name" value="Multidrug efflux transporter AcrB pore domain like"/>
    <property type="match status" value="1"/>
</dbReference>
<dbReference type="GO" id="GO:0042910">
    <property type="term" value="F:xenobiotic transmembrane transporter activity"/>
    <property type="evidence" value="ECO:0007669"/>
    <property type="project" value="TreeGrafter"/>
</dbReference>
<dbReference type="Gene3D" id="3.30.70.1440">
    <property type="entry name" value="Multidrug efflux transporter AcrB pore domain"/>
    <property type="match status" value="1"/>
</dbReference>
<dbReference type="GO" id="GO:0005886">
    <property type="term" value="C:plasma membrane"/>
    <property type="evidence" value="ECO:0007669"/>
    <property type="project" value="TreeGrafter"/>
</dbReference>
<feature type="transmembrane region" description="Helical" evidence="1">
    <location>
        <begin position="362"/>
        <end position="379"/>
    </location>
</feature>
<dbReference type="Gene3D" id="1.20.1640.10">
    <property type="entry name" value="Multidrug efflux transporter AcrB transmembrane domain"/>
    <property type="match status" value="2"/>
</dbReference>
<dbReference type="SUPFAM" id="SSF82714">
    <property type="entry name" value="Multidrug efflux transporter AcrB TolC docking domain, DN and DC subdomains"/>
    <property type="match status" value="2"/>
</dbReference>
<sequence>MTGFNLSEWALNHRSLVAYTMIVAVISGALSYSRLGRSEDPSFIIKTMVVQASWPGATVEETLKQVTERLERTLEETPHLDFLRSFTRAGVTTIFVNLQGSASAKEVADTWYQVRKNIGDMRHTLPAGVVGPGFNDDFGDTFGIIYGFTSDGFTLRELRDYVENVRSRLLLVPDVSKIELLGAQDERIFVEFSMKELASLGIDRSALISALQAQNVIRPSGTIQTGSEDLSLRVSGAFQSEQDVANVNFVVGGRILRLSDIAQVRRAYSDPPQPQFRVNGEPAIGLAIAMRDGGDILALGRSLKRAMAKITADLPIGIEPKLVADQAVTVEAAISEFMTSLLQAIGIILVVSFISLGIRPGLIIALSIPLTLAIVFPIMKMAGIDMQRISLGALIIALALLVDDAMTTTDATLSRLALGDGKVEAATFAFRTYAFAMLAGTLVTIAGFVPVGFAASSAGEYTFSLFAVVSIALVVSWFVAVVFAPLLGILILKPPEAANTATPGKVFLFYRGFLTFAMRAKWLTIVLSLALFAGSILALPLIPRQFFPSSDRPELLADISLPQNASIYASETAAQKFDAFLKGDPDVARWSTYVGRGAIRFYLPLDVQLPNDFFTQSVIVAKDVAARERLRKKLIEFLADEFPSAIARVSPLELGPPVGWPVQYRVSGPDVSAVREIAFNLARIVASNPKIGDVAYDWIEPARQVRIRVDQDEARLLGLSSQAVGAVLNAVLSGISVTQVRDDIYLVDVVVRATDEQRVSLSNLRSLQVPVPGGRTVPLSQFATFEYEQVQPLIWRRDLVPTLTVLADIVPGTLPETVVTVLSPSVETLTKTLPESYSIVVGGTVEESKKSQASVIAVVPMMLLIMFTILMVQLQSFHRLFLVLSVAPLGLIGVVAALLISGRPLGFVAILGILALVGMITKNAVILIGQIDAEREQGKTVWESAIDASSSRFRPIMLTAVSTVLGMIPIAPTVFWGPMAFAIMGGLLVATILTLIFLPTLYVVWFKGTEGSSGPSVETGIDAKRALHQAASRLDSDLQKT</sequence>
<feature type="transmembrane region" description="Helical" evidence="1">
    <location>
        <begin position="391"/>
        <end position="413"/>
    </location>
</feature>
<feature type="transmembrane region" description="Helical" evidence="1">
    <location>
        <begin position="880"/>
        <end position="900"/>
    </location>
</feature>
<gene>
    <name evidence="2" type="ORF">SAMN05444169_5304</name>
</gene>
<feature type="transmembrane region" description="Helical" evidence="1">
    <location>
        <begin position="433"/>
        <end position="453"/>
    </location>
</feature>
<keyword evidence="1" id="KW-0472">Membrane</keyword>
<keyword evidence="1" id="KW-1133">Transmembrane helix</keyword>
<dbReference type="SUPFAM" id="SSF82693">
    <property type="entry name" value="Multidrug efflux transporter AcrB pore domain, PN1, PN2, PC1 and PC2 subdomains"/>
    <property type="match status" value="2"/>
</dbReference>
<feature type="transmembrane region" description="Helical" evidence="1">
    <location>
        <begin position="16"/>
        <end position="35"/>
    </location>
</feature>